<dbReference type="Gramene" id="CDY18669">
    <property type="protein sequence ID" value="CDY18669"/>
    <property type="gene ID" value="GSBRNA2T00005740001"/>
</dbReference>
<protein>
    <recommendedName>
        <fullName evidence="1">RuvB-like helicase</fullName>
        <ecNumber evidence="1">3.6.4.12</ecNumber>
    </recommendedName>
</protein>
<keyword evidence="1" id="KW-0067">ATP-binding</keyword>
<dbReference type="Pfam" id="PF17856">
    <property type="entry name" value="TIP49_C"/>
    <property type="match status" value="1"/>
</dbReference>
<keyword evidence="1" id="KW-0805">Transcription regulation</keyword>
<dbReference type="PANTHER" id="PTHR11093">
    <property type="entry name" value="RUVB-RELATED REPTIN AND PONTIN"/>
    <property type="match status" value="1"/>
</dbReference>
<dbReference type="InterPro" id="IPR041048">
    <property type="entry name" value="RuvB-like_C"/>
</dbReference>
<dbReference type="AlphaFoldDB" id="A0A078FZQ4"/>
<dbReference type="GO" id="GO:0003678">
    <property type="term" value="F:DNA helicase activity"/>
    <property type="evidence" value="ECO:0007669"/>
    <property type="project" value="UniProtKB-EC"/>
</dbReference>
<accession>A0A078FZQ4</accession>
<proteinExistence type="inferred from homology"/>
<dbReference type="EC" id="3.6.4.12" evidence="1"/>
<dbReference type="GO" id="GO:0005524">
    <property type="term" value="F:ATP binding"/>
    <property type="evidence" value="ECO:0007669"/>
    <property type="project" value="UniProtKB-KW"/>
</dbReference>
<organism evidence="3 4">
    <name type="scientific">Brassica napus</name>
    <name type="common">Rape</name>
    <dbReference type="NCBI Taxonomy" id="3708"/>
    <lineage>
        <taxon>Eukaryota</taxon>
        <taxon>Viridiplantae</taxon>
        <taxon>Streptophyta</taxon>
        <taxon>Embryophyta</taxon>
        <taxon>Tracheophyta</taxon>
        <taxon>Spermatophyta</taxon>
        <taxon>Magnoliopsida</taxon>
        <taxon>eudicotyledons</taxon>
        <taxon>Gunneridae</taxon>
        <taxon>Pentapetalae</taxon>
        <taxon>rosids</taxon>
        <taxon>malvids</taxon>
        <taxon>Brassicales</taxon>
        <taxon>Brassicaceae</taxon>
        <taxon>Brassiceae</taxon>
        <taxon>Brassica</taxon>
    </lineage>
</organism>
<keyword evidence="1" id="KW-0347">Helicase</keyword>
<reference evidence="3 4" key="1">
    <citation type="journal article" date="2014" name="Science">
        <title>Plant genetics. Early allopolyploid evolution in the post-Neolithic Brassica napus oilseed genome.</title>
        <authorList>
            <person name="Chalhoub B."/>
            <person name="Denoeud F."/>
            <person name="Liu S."/>
            <person name="Parkin I.A."/>
            <person name="Tang H."/>
            <person name="Wang X."/>
            <person name="Chiquet J."/>
            <person name="Belcram H."/>
            <person name="Tong C."/>
            <person name="Samans B."/>
            <person name="Correa M."/>
            <person name="Da Silva C."/>
            <person name="Just J."/>
            <person name="Falentin C."/>
            <person name="Koh C.S."/>
            <person name="Le Clainche I."/>
            <person name="Bernard M."/>
            <person name="Bento P."/>
            <person name="Noel B."/>
            <person name="Labadie K."/>
            <person name="Alberti A."/>
            <person name="Charles M."/>
            <person name="Arnaud D."/>
            <person name="Guo H."/>
            <person name="Daviaud C."/>
            <person name="Alamery S."/>
            <person name="Jabbari K."/>
            <person name="Zhao M."/>
            <person name="Edger P.P."/>
            <person name="Chelaifa H."/>
            <person name="Tack D."/>
            <person name="Lassalle G."/>
            <person name="Mestiri I."/>
            <person name="Schnel N."/>
            <person name="Le Paslier M.C."/>
            <person name="Fan G."/>
            <person name="Renault V."/>
            <person name="Bayer P.E."/>
            <person name="Golicz A.A."/>
            <person name="Manoli S."/>
            <person name="Lee T.H."/>
            <person name="Thi V.H."/>
            <person name="Chalabi S."/>
            <person name="Hu Q."/>
            <person name="Fan C."/>
            <person name="Tollenaere R."/>
            <person name="Lu Y."/>
            <person name="Battail C."/>
            <person name="Shen J."/>
            <person name="Sidebottom C.H."/>
            <person name="Wang X."/>
            <person name="Canaguier A."/>
            <person name="Chauveau A."/>
            <person name="Berard A."/>
            <person name="Deniot G."/>
            <person name="Guan M."/>
            <person name="Liu Z."/>
            <person name="Sun F."/>
            <person name="Lim Y.P."/>
            <person name="Lyons E."/>
            <person name="Town C.D."/>
            <person name="Bancroft I."/>
            <person name="Wang X."/>
            <person name="Meng J."/>
            <person name="Ma J."/>
            <person name="Pires J.C."/>
            <person name="King G.J."/>
            <person name="Brunel D."/>
            <person name="Delourme R."/>
            <person name="Renard M."/>
            <person name="Aury J.M."/>
            <person name="Adams K.L."/>
            <person name="Batley J."/>
            <person name="Snowdon R.J."/>
            <person name="Tost J."/>
            <person name="Edwards D."/>
            <person name="Zhou Y."/>
            <person name="Hua W."/>
            <person name="Sharpe A.G."/>
            <person name="Paterson A.H."/>
            <person name="Guan C."/>
            <person name="Wincker P."/>
        </authorList>
    </citation>
    <scope>NUCLEOTIDE SEQUENCE [LARGE SCALE GENOMIC DNA]</scope>
    <source>
        <strain evidence="4">cv. Darmor-bzh</strain>
    </source>
</reference>
<sequence>MNEEAKQLLTLIGRDTSLRYAIHLITAASLSCPKRKGKVVEVEDTQRVNRLFLDVRRSMQYPVEYQVQYMISEVPSQSDETAGGDEHVDAMQN</sequence>
<dbReference type="OMA" id="MMNVGLF"/>
<keyword evidence="1" id="KW-0539">Nucleus</keyword>
<dbReference type="Gene3D" id="1.10.8.60">
    <property type="match status" value="1"/>
</dbReference>
<keyword evidence="1" id="KW-0804">Transcription</keyword>
<keyword evidence="4" id="KW-1185">Reference proteome</keyword>
<evidence type="ECO:0000313" key="3">
    <source>
        <dbReference type="EMBL" id="CDY18669.1"/>
    </source>
</evidence>
<keyword evidence="1" id="KW-0547">Nucleotide-binding</keyword>
<dbReference type="PROSITE" id="PS51257">
    <property type="entry name" value="PROKAR_LIPOPROTEIN"/>
    <property type="match status" value="1"/>
</dbReference>
<gene>
    <name evidence="3" type="primary">BnaA09g07260D</name>
    <name evidence="3" type="ORF">GSBRNA2T00005740001</name>
</gene>
<dbReference type="STRING" id="3708.A0A078FZQ4"/>
<dbReference type="Proteomes" id="UP000028999">
    <property type="component" value="Unassembled WGS sequence"/>
</dbReference>
<keyword evidence="1" id="KW-0378">Hydrolase</keyword>
<dbReference type="InterPro" id="IPR027238">
    <property type="entry name" value="RuvB-like"/>
</dbReference>
<name>A0A078FZQ4_BRANA</name>
<feature type="domain" description="RuvB-like AAA-lid" evidence="2">
    <location>
        <begin position="1"/>
        <end position="54"/>
    </location>
</feature>
<comment type="similarity">
    <text evidence="1">Belongs to the RuvB family.</text>
</comment>
<dbReference type="GO" id="GO:0016887">
    <property type="term" value="F:ATP hydrolysis activity"/>
    <property type="evidence" value="ECO:0007669"/>
    <property type="project" value="RHEA"/>
</dbReference>
<evidence type="ECO:0000256" key="1">
    <source>
        <dbReference type="RuleBase" id="RU363048"/>
    </source>
</evidence>
<dbReference type="PaxDb" id="3708-A0A078FZQ4"/>
<evidence type="ECO:0000259" key="2">
    <source>
        <dbReference type="Pfam" id="PF17856"/>
    </source>
</evidence>
<dbReference type="EMBL" id="LK032087">
    <property type="protein sequence ID" value="CDY18669.1"/>
    <property type="molecule type" value="Genomic_DNA"/>
</dbReference>
<comment type="catalytic activity">
    <reaction evidence="1">
        <text>ATP + H2O = ADP + phosphate + H(+)</text>
        <dbReference type="Rhea" id="RHEA:13065"/>
        <dbReference type="ChEBI" id="CHEBI:15377"/>
        <dbReference type="ChEBI" id="CHEBI:15378"/>
        <dbReference type="ChEBI" id="CHEBI:30616"/>
        <dbReference type="ChEBI" id="CHEBI:43474"/>
        <dbReference type="ChEBI" id="CHEBI:456216"/>
        <dbReference type="EC" id="3.6.4.12"/>
    </reaction>
</comment>
<evidence type="ECO:0000313" key="4">
    <source>
        <dbReference type="Proteomes" id="UP000028999"/>
    </source>
</evidence>